<dbReference type="VEuPathDB" id="CryptoDB:Cvel_27920"/>
<proteinExistence type="predicted"/>
<dbReference type="AlphaFoldDB" id="A0A0G4HIE6"/>
<name>A0A0G4HIE6_9ALVE</name>
<protein>
    <submittedName>
        <fullName evidence="1">Uncharacterized protein</fullName>
    </submittedName>
</protein>
<sequence>MNSRGANFLPRAFKVSPIAQRLRHRGSCGVFTGRAFSNLQPSPYPNLGDKETAKSNLSKAVLEFDDFIRRRDEFPTSSATPSLALKERVQNACREFCSLVEREGDGKRKGFYAGIQNVSLGDALIAISALAAANFRHPGALRVLSGVIKMADTTELVQMGSVVLCKVAQRLAALRLTDSQVFLRLSEAILACEESGDRERVSPQHAAMALAGFAKADCVPPPALVRHLSERMCAAFSSAGSSSASTSLDDESQQQPAELAELGSGDTADDADFVSLYDGVSSAQSLARLGQFSCAGALLCRLGDTIEKAKEREDHPGVSILDVGSISMVAALLIGLRGGDRGAQSVVRTVEKALELGREAHLVYPQSVIRQQILFAIAVRMRESREATGPRSERGGAGKWKGKEVENGQRLWSGLSLVSLHEVARVLRCIPPEVKQSVSGSRGMKDKWVSGASFPSQFAEEVSQLDTMD</sequence>
<organism evidence="1">
    <name type="scientific">Chromera velia CCMP2878</name>
    <dbReference type="NCBI Taxonomy" id="1169474"/>
    <lineage>
        <taxon>Eukaryota</taxon>
        <taxon>Sar</taxon>
        <taxon>Alveolata</taxon>
        <taxon>Colpodellida</taxon>
        <taxon>Chromeraceae</taxon>
        <taxon>Chromera</taxon>
    </lineage>
</organism>
<accession>A0A0G4HIE6</accession>
<reference evidence="1" key="1">
    <citation type="submission" date="2014-11" db="EMBL/GenBank/DDBJ databases">
        <authorList>
            <person name="Otto D Thomas"/>
            <person name="Naeem Raeece"/>
        </authorList>
    </citation>
    <scope>NUCLEOTIDE SEQUENCE</scope>
</reference>
<gene>
    <name evidence="1" type="ORF">Cvel_27920</name>
</gene>
<evidence type="ECO:0000313" key="1">
    <source>
        <dbReference type="EMBL" id="CEM43927.1"/>
    </source>
</evidence>
<dbReference type="EMBL" id="CDMZ01002793">
    <property type="protein sequence ID" value="CEM43927.1"/>
    <property type="molecule type" value="Genomic_DNA"/>
</dbReference>